<dbReference type="InterPro" id="IPR001810">
    <property type="entry name" value="F-box_dom"/>
</dbReference>
<feature type="domain" description="F-box" evidence="1">
    <location>
        <begin position="11"/>
        <end position="42"/>
    </location>
</feature>
<dbReference type="InterPro" id="IPR032675">
    <property type="entry name" value="LRR_dom_sf"/>
</dbReference>
<protein>
    <recommendedName>
        <fullName evidence="1">F-box domain-containing protein</fullName>
    </recommendedName>
</protein>
<keyword evidence="3" id="KW-1185">Reference proteome</keyword>
<dbReference type="OrthoDB" id="2449938at2759"/>
<dbReference type="InterPro" id="IPR036047">
    <property type="entry name" value="F-box-like_dom_sf"/>
</dbReference>
<dbReference type="EMBL" id="JAAAHW010004283">
    <property type="protein sequence ID" value="KAF9976141.1"/>
    <property type="molecule type" value="Genomic_DNA"/>
</dbReference>
<organism evidence="2 3">
    <name type="scientific">Modicella reniformis</name>
    <dbReference type="NCBI Taxonomy" id="1440133"/>
    <lineage>
        <taxon>Eukaryota</taxon>
        <taxon>Fungi</taxon>
        <taxon>Fungi incertae sedis</taxon>
        <taxon>Mucoromycota</taxon>
        <taxon>Mortierellomycotina</taxon>
        <taxon>Mortierellomycetes</taxon>
        <taxon>Mortierellales</taxon>
        <taxon>Mortierellaceae</taxon>
        <taxon>Modicella</taxon>
    </lineage>
</organism>
<evidence type="ECO:0000313" key="3">
    <source>
        <dbReference type="Proteomes" id="UP000749646"/>
    </source>
</evidence>
<accession>A0A9P6M863</accession>
<dbReference type="Proteomes" id="UP000749646">
    <property type="component" value="Unassembled WGS sequence"/>
</dbReference>
<dbReference type="Pfam" id="PF12937">
    <property type="entry name" value="F-box-like"/>
    <property type="match status" value="1"/>
</dbReference>
<proteinExistence type="predicted"/>
<name>A0A9P6M863_9FUNG</name>
<dbReference type="SUPFAM" id="SSF81383">
    <property type="entry name" value="F-box domain"/>
    <property type="match status" value="1"/>
</dbReference>
<dbReference type="AlphaFoldDB" id="A0A9P6M863"/>
<gene>
    <name evidence="2" type="ORF">BGZ65_007956</name>
</gene>
<evidence type="ECO:0000313" key="2">
    <source>
        <dbReference type="EMBL" id="KAF9976141.1"/>
    </source>
</evidence>
<dbReference type="Gene3D" id="3.80.10.10">
    <property type="entry name" value="Ribonuclease Inhibitor"/>
    <property type="match status" value="1"/>
</dbReference>
<reference evidence="2" key="1">
    <citation type="journal article" date="2020" name="Fungal Divers.">
        <title>Resolving the Mortierellaceae phylogeny through synthesis of multi-gene phylogenetics and phylogenomics.</title>
        <authorList>
            <person name="Vandepol N."/>
            <person name="Liber J."/>
            <person name="Desiro A."/>
            <person name="Na H."/>
            <person name="Kennedy M."/>
            <person name="Barry K."/>
            <person name="Grigoriev I.V."/>
            <person name="Miller A.N."/>
            <person name="O'Donnell K."/>
            <person name="Stajich J.E."/>
            <person name="Bonito G."/>
        </authorList>
    </citation>
    <scope>NUCLEOTIDE SEQUENCE</scope>
    <source>
        <strain evidence="2">MES-2147</strain>
    </source>
</reference>
<comment type="caution">
    <text evidence="2">The sequence shown here is derived from an EMBL/GenBank/DDBJ whole genome shotgun (WGS) entry which is preliminary data.</text>
</comment>
<evidence type="ECO:0000259" key="1">
    <source>
        <dbReference type="Pfam" id="PF12937"/>
    </source>
</evidence>
<dbReference type="SUPFAM" id="SSF52047">
    <property type="entry name" value="RNI-like"/>
    <property type="match status" value="1"/>
</dbReference>
<sequence>MFDLLELDEVICQQLKRQDLAQCARVNKKWNRVVTPHLWSNMTNLSEDRQMDFQIMIREDYLYEQQRLQLQEGDLGMEQHVQEHRLSPALSTLEKYGPWIRRLPYPGDLLSILHSPEEKKPAAHELIHHLYKRCPFLDVQELSITEGALSSNDKLRTIEEYLLRHARDLRVYCCSKMEPRRLKYLLKRCPNKEKLSLQVKVSNTEDAKEDWAVDQTVDESDDWVQLKEVRLYSCEGGSKEFWLWLLKRLSHIRRLEFWPRDEVVAECLAEVMLTDMAELDEIHLIHDIYIAADLPDDLVAALLSGSRKGWKVVKAKFMWDVGEVIMEALANHFPTLEVFDVNFCEDYMFNDLVRVLSSSPNLHTLITIDDNWLLRCQNPHLEAVKFIDRDANTGLLKAWKCETTLKVLKLKIRGIPRPDLEGDGVVGEEYPGQGHEIQRPVYDRLARFTNLETLWLGEYRWLDQWDCLEMSLESGLYKLKGLKALKELNVWCMKTKIGLEEVQWMTENWPRLNAINGIDRGFSDDNDRAVRWLQEYHPKIRLQ</sequence>